<comment type="caution">
    <text evidence="2">The sequence shown here is derived from an EMBL/GenBank/DDBJ whole genome shotgun (WGS) entry which is preliminary data.</text>
</comment>
<dbReference type="EMBL" id="LAZR01062151">
    <property type="protein sequence ID" value="KKK62114.1"/>
    <property type="molecule type" value="Genomic_DNA"/>
</dbReference>
<feature type="transmembrane region" description="Helical" evidence="1">
    <location>
        <begin position="56"/>
        <end position="76"/>
    </location>
</feature>
<feature type="non-terminal residue" evidence="2">
    <location>
        <position position="1"/>
    </location>
</feature>
<keyword evidence="1" id="KW-1133">Transmembrane helix</keyword>
<protein>
    <submittedName>
        <fullName evidence="2">Uncharacterized protein</fullName>
    </submittedName>
</protein>
<evidence type="ECO:0000313" key="2">
    <source>
        <dbReference type="EMBL" id="KKK62114.1"/>
    </source>
</evidence>
<keyword evidence="1" id="KW-0472">Membrane</keyword>
<accession>A0A0F8Z6U7</accession>
<name>A0A0F8Z6U7_9ZZZZ</name>
<reference evidence="2" key="1">
    <citation type="journal article" date="2015" name="Nature">
        <title>Complex archaea that bridge the gap between prokaryotes and eukaryotes.</title>
        <authorList>
            <person name="Spang A."/>
            <person name="Saw J.H."/>
            <person name="Jorgensen S.L."/>
            <person name="Zaremba-Niedzwiedzka K."/>
            <person name="Martijn J."/>
            <person name="Lind A.E."/>
            <person name="van Eijk R."/>
            <person name="Schleper C."/>
            <person name="Guy L."/>
            <person name="Ettema T.J."/>
        </authorList>
    </citation>
    <scope>NUCLEOTIDE SEQUENCE</scope>
</reference>
<gene>
    <name evidence="2" type="ORF">LCGC14_3007560</name>
</gene>
<sequence>NLIVRCGSSKLLLSSLPQEDWPFEFPDIEQAVSLTIGESFFTAIEMCSSQTPDTGLGSWIGGIILTFGSSLGVYGVGRGRSTISHFDVHDLKSRSRKLLPVLRKKIKQISIPSSFCKAALPMSKEFGMSAVLHITEDSVVLDWGDGVNIIAGKLISVEMPDVVGKFEAIISKELDFTPITEDLAAALKRANTIGDEGTCHVTFEERGLLFRAKSKDGASLKDLVDFKVDGRTPDVDAKIAADLIIKQLDRCEEIAFGSNATVMRSKSGDFIYVVANR</sequence>
<evidence type="ECO:0000256" key="1">
    <source>
        <dbReference type="SAM" id="Phobius"/>
    </source>
</evidence>
<keyword evidence="1" id="KW-0812">Transmembrane</keyword>
<organism evidence="2">
    <name type="scientific">marine sediment metagenome</name>
    <dbReference type="NCBI Taxonomy" id="412755"/>
    <lineage>
        <taxon>unclassified sequences</taxon>
        <taxon>metagenomes</taxon>
        <taxon>ecological metagenomes</taxon>
    </lineage>
</organism>
<proteinExistence type="predicted"/>
<dbReference type="Gene3D" id="3.10.150.10">
    <property type="entry name" value="DNA Polymerase III, subunit A, domain 2"/>
    <property type="match status" value="1"/>
</dbReference>
<dbReference type="Gene3D" id="3.70.10.10">
    <property type="match status" value="1"/>
</dbReference>
<dbReference type="AlphaFoldDB" id="A0A0F8Z6U7"/>